<evidence type="ECO:0000313" key="1">
    <source>
        <dbReference type="EMBL" id="STZ62322.1"/>
    </source>
</evidence>
<proteinExistence type="predicted"/>
<evidence type="ECO:0000313" key="2">
    <source>
        <dbReference type="Proteomes" id="UP000254978"/>
    </source>
</evidence>
<organism evidence="1 2">
    <name type="scientific">Mycolicibacterium tokaiense</name>
    <dbReference type="NCBI Taxonomy" id="39695"/>
    <lineage>
        <taxon>Bacteria</taxon>
        <taxon>Bacillati</taxon>
        <taxon>Actinomycetota</taxon>
        <taxon>Actinomycetes</taxon>
        <taxon>Mycobacteriales</taxon>
        <taxon>Mycobacteriaceae</taxon>
        <taxon>Mycolicibacterium</taxon>
    </lineage>
</organism>
<dbReference type="AlphaFoldDB" id="A0A378TNF3"/>
<dbReference type="Proteomes" id="UP000254978">
    <property type="component" value="Unassembled WGS sequence"/>
</dbReference>
<dbReference type="EMBL" id="UGQT01000001">
    <property type="protein sequence ID" value="STZ62322.1"/>
    <property type="molecule type" value="Genomic_DNA"/>
</dbReference>
<name>A0A378TNF3_9MYCO</name>
<reference evidence="1 2" key="1">
    <citation type="submission" date="2018-06" db="EMBL/GenBank/DDBJ databases">
        <authorList>
            <consortium name="Pathogen Informatics"/>
            <person name="Doyle S."/>
        </authorList>
    </citation>
    <scope>NUCLEOTIDE SEQUENCE [LARGE SCALE GENOMIC DNA]</scope>
    <source>
        <strain evidence="1 2">NCTC10821</strain>
    </source>
</reference>
<keyword evidence="2" id="KW-1185">Reference proteome</keyword>
<gene>
    <name evidence="1" type="ORF">NCTC10821_05891</name>
</gene>
<dbReference type="InterPro" id="IPR036280">
    <property type="entry name" value="Multihaem_cyt_sf"/>
</dbReference>
<protein>
    <submittedName>
        <fullName evidence="1">Uncharacterized protein</fullName>
    </submittedName>
</protein>
<sequence length="50" mass="5648">MDTSRKVCFDCFRRLFPGRVIRKVTLGRECTACHTVTVGSEQMVPIESEG</sequence>
<dbReference type="SUPFAM" id="SSF48695">
    <property type="entry name" value="Multiheme cytochromes"/>
    <property type="match status" value="1"/>
</dbReference>
<accession>A0A378TNF3</accession>